<reference evidence="4 5" key="1">
    <citation type="submission" date="2023-01" db="EMBL/GenBank/DDBJ databases">
        <title>Novel diversity within Roseofilum (Cyanobacteria; Desertifilaceae) from marine benthic mats with descriptions of four novel species.</title>
        <authorList>
            <person name="Wang Y."/>
            <person name="Berthold D.E."/>
            <person name="Hu J."/>
            <person name="Lefler F.W."/>
            <person name="Laughinghouse H.D. IV."/>
        </authorList>
    </citation>
    <scope>NUCLEOTIDE SEQUENCE [LARGE SCALE GENOMIC DNA]</scope>
    <source>
        <strain evidence="4 5">BLCC-M114</strain>
    </source>
</reference>
<comment type="similarity">
    <text evidence="1">Belongs to the peptidase M20 family.</text>
</comment>
<dbReference type="CDD" id="cd03884">
    <property type="entry name" value="M20_bAS"/>
    <property type="match status" value="1"/>
</dbReference>
<evidence type="ECO:0000259" key="3">
    <source>
        <dbReference type="Pfam" id="PF07687"/>
    </source>
</evidence>
<dbReference type="NCBIfam" id="TIGR01879">
    <property type="entry name" value="hydantase"/>
    <property type="match status" value="1"/>
</dbReference>
<dbReference type="Proteomes" id="UP001235849">
    <property type="component" value="Unassembled WGS sequence"/>
</dbReference>
<feature type="domain" description="Peptidase M20 dimerisation" evidence="3">
    <location>
        <begin position="211"/>
        <end position="309"/>
    </location>
</feature>
<dbReference type="NCBIfam" id="NF006771">
    <property type="entry name" value="PRK09290.1-5"/>
    <property type="match status" value="1"/>
</dbReference>
<evidence type="ECO:0000313" key="4">
    <source>
        <dbReference type="EMBL" id="MDJ1172762.1"/>
    </source>
</evidence>
<keyword evidence="5" id="KW-1185">Reference proteome</keyword>
<dbReference type="PANTHER" id="PTHR32494">
    <property type="entry name" value="ALLANTOATE DEIMINASE-RELATED"/>
    <property type="match status" value="1"/>
</dbReference>
<organism evidence="4 5">
    <name type="scientific">Roseofilum capinflatum BLCC-M114</name>
    <dbReference type="NCBI Taxonomy" id="3022440"/>
    <lineage>
        <taxon>Bacteria</taxon>
        <taxon>Bacillati</taxon>
        <taxon>Cyanobacteriota</taxon>
        <taxon>Cyanophyceae</taxon>
        <taxon>Desertifilales</taxon>
        <taxon>Desertifilaceae</taxon>
        <taxon>Roseofilum</taxon>
        <taxon>Roseofilum capinflatum</taxon>
    </lineage>
</organism>
<comment type="caution">
    <text evidence="4">The sequence shown here is derived from an EMBL/GenBank/DDBJ whole genome shotgun (WGS) entry which is preliminary data.</text>
</comment>
<name>A0ABT7B1Q8_9CYAN</name>
<keyword evidence="2 4" id="KW-0378">Hydrolase</keyword>
<dbReference type="Pfam" id="PF07687">
    <property type="entry name" value="M20_dimer"/>
    <property type="match status" value="1"/>
</dbReference>
<dbReference type="SUPFAM" id="SSF53187">
    <property type="entry name" value="Zn-dependent exopeptidases"/>
    <property type="match status" value="1"/>
</dbReference>
<dbReference type="Pfam" id="PF01546">
    <property type="entry name" value="Peptidase_M20"/>
    <property type="match status" value="1"/>
</dbReference>
<dbReference type="InterPro" id="IPR036264">
    <property type="entry name" value="Bact_exopeptidase_dim_dom"/>
</dbReference>
<dbReference type="Gene3D" id="3.40.630.10">
    <property type="entry name" value="Zn peptidases"/>
    <property type="match status" value="1"/>
</dbReference>
<dbReference type="SUPFAM" id="SSF55031">
    <property type="entry name" value="Bacterial exopeptidase dimerisation domain"/>
    <property type="match status" value="1"/>
</dbReference>
<accession>A0ABT7B1Q8</accession>
<dbReference type="EMBL" id="JAQOSO010000004">
    <property type="protein sequence ID" value="MDJ1172762.1"/>
    <property type="molecule type" value="Genomic_DNA"/>
</dbReference>
<dbReference type="RefSeq" id="WP_283765142.1">
    <property type="nucleotide sequence ID" value="NZ_JAQOSO010000004.1"/>
</dbReference>
<proteinExistence type="inferred from homology"/>
<dbReference type="PIRSF" id="PIRSF001235">
    <property type="entry name" value="Amidase_carbamoylase"/>
    <property type="match status" value="1"/>
</dbReference>
<dbReference type="PANTHER" id="PTHR32494:SF5">
    <property type="entry name" value="ALLANTOATE AMIDOHYDROLASE"/>
    <property type="match status" value="1"/>
</dbReference>
<dbReference type="InterPro" id="IPR011650">
    <property type="entry name" value="Peptidase_M20_dimer"/>
</dbReference>
<dbReference type="GO" id="GO:0016787">
    <property type="term" value="F:hydrolase activity"/>
    <property type="evidence" value="ECO:0007669"/>
    <property type="project" value="UniProtKB-KW"/>
</dbReference>
<evidence type="ECO:0000256" key="2">
    <source>
        <dbReference type="ARBA" id="ARBA00022801"/>
    </source>
</evidence>
<evidence type="ECO:0000256" key="1">
    <source>
        <dbReference type="ARBA" id="ARBA00006153"/>
    </source>
</evidence>
<dbReference type="InterPro" id="IPR002933">
    <property type="entry name" value="Peptidase_M20"/>
</dbReference>
<evidence type="ECO:0000313" key="5">
    <source>
        <dbReference type="Proteomes" id="UP001235849"/>
    </source>
</evidence>
<sequence>MIEALQINAQRLQDSLEELAQIGQKGDRSICRLAFSDQDLQARALVRQWMEEAGMTVRVDSAGNLRGTYPGKQPHLPTLATGSHLDTVPSGGKFDGALGVLAGIEIIRVLNDHQHHLNHPLEVIVFTDEESTMIGCKAISGTASLNPDNYQTKVNLSIIEALAKIGGNWPTLTQAQQTRQNIAAFLELHVEQGAVLETLDKQIGIVQGIVGQQRYTLTVKGQENHAGTTPMGMRQDALTAAARIVLAVEHLAQSAPGDPVATVGALQVFPNAPNIIPGLVTMTVDIRDLHQQTIDHLVTDLKTQLEQISRATQTQITIEPLLNVQPTLASPNIQQHITTVCQELGLTHLSLPSRASHDAQELGRCTDMGMIFVPSQGGISHSGEEYTPAQDCVQGAMVLLHTLLKLDREYTALCAVMGNG</sequence>
<gene>
    <name evidence="4" type="ORF">PMG25_01500</name>
</gene>
<dbReference type="InterPro" id="IPR010158">
    <property type="entry name" value="Amidase_Cbmase"/>
</dbReference>
<dbReference type="Gene3D" id="3.30.70.360">
    <property type="match status" value="1"/>
</dbReference>
<protein>
    <submittedName>
        <fullName evidence="4">Zn-dependent hydrolase</fullName>
    </submittedName>
</protein>